<dbReference type="EMBL" id="FLUQ01000002">
    <property type="protein sequence ID" value="SBW05484.1"/>
    <property type="molecule type" value="Genomic_DNA"/>
</dbReference>
<keyword evidence="1" id="KW-0808">Transferase</keyword>
<dbReference type="PANTHER" id="PTHR13947:SF37">
    <property type="entry name" value="LD18367P"/>
    <property type="match status" value="1"/>
</dbReference>
<organism evidence="3">
    <name type="scientific">uncultured delta proteobacterium</name>
    <dbReference type="NCBI Taxonomy" id="34034"/>
    <lineage>
        <taxon>Bacteria</taxon>
        <taxon>Deltaproteobacteria</taxon>
        <taxon>environmental samples</taxon>
    </lineage>
</organism>
<name>A0A212K187_9DELT</name>
<evidence type="ECO:0000313" key="3">
    <source>
        <dbReference type="EMBL" id="SBW05484.1"/>
    </source>
</evidence>
<accession>A0A212K187</accession>
<dbReference type="InterPro" id="IPR000182">
    <property type="entry name" value="GNAT_dom"/>
</dbReference>
<dbReference type="SUPFAM" id="SSF55729">
    <property type="entry name" value="Acyl-CoA N-acyltransferases (Nat)"/>
    <property type="match status" value="1"/>
</dbReference>
<dbReference type="Gene3D" id="3.40.630.30">
    <property type="match status" value="1"/>
</dbReference>
<evidence type="ECO:0000256" key="1">
    <source>
        <dbReference type="ARBA" id="ARBA00022679"/>
    </source>
</evidence>
<dbReference type="Pfam" id="PF00583">
    <property type="entry name" value="Acetyltransf_1"/>
    <property type="match status" value="1"/>
</dbReference>
<dbReference type="GO" id="GO:0008080">
    <property type="term" value="F:N-acetyltransferase activity"/>
    <property type="evidence" value="ECO:0007669"/>
    <property type="project" value="InterPro"/>
</dbReference>
<proteinExistence type="predicted"/>
<gene>
    <name evidence="3" type="ORF">KL86DPRO_20495</name>
</gene>
<dbReference type="PROSITE" id="PS51186">
    <property type="entry name" value="GNAT"/>
    <property type="match status" value="1"/>
</dbReference>
<protein>
    <submittedName>
        <fullName evidence="3">MarR family transcriptional regulator</fullName>
    </submittedName>
</protein>
<feature type="domain" description="N-acetyltransferase" evidence="2">
    <location>
        <begin position="18"/>
        <end position="163"/>
    </location>
</feature>
<evidence type="ECO:0000259" key="2">
    <source>
        <dbReference type="PROSITE" id="PS51186"/>
    </source>
</evidence>
<dbReference type="CDD" id="cd04301">
    <property type="entry name" value="NAT_SF"/>
    <property type="match status" value="1"/>
</dbReference>
<dbReference type="AlphaFoldDB" id="A0A212K187"/>
<dbReference type="InterPro" id="IPR016181">
    <property type="entry name" value="Acyl_CoA_acyltransferase"/>
</dbReference>
<dbReference type="InterPro" id="IPR050769">
    <property type="entry name" value="NAT_camello-type"/>
</dbReference>
<sequence length="167" mass="18334">MRTPTITIAQGYRPGAIGRIAEMHAVFYSAHAGFGHFFEGKVAAGLAEFTTRLANPRNALWTALDGNRIVGSVAIDGEDLGDNTAHLRWFILDDGFRGRGIGRALLAEAVAFCDRSGFAATRLWTFSTLLAARKLYESFGFVLEQEYAGTQWGEEVLEQVFARKKDG</sequence>
<reference evidence="3" key="1">
    <citation type="submission" date="2016-04" db="EMBL/GenBank/DDBJ databases">
        <authorList>
            <person name="Evans L.H."/>
            <person name="Alamgir A."/>
            <person name="Owens N."/>
            <person name="Weber N.D."/>
            <person name="Virtaneva K."/>
            <person name="Barbian K."/>
            <person name="Babar A."/>
            <person name="Rosenke K."/>
        </authorList>
    </citation>
    <scope>NUCLEOTIDE SEQUENCE</scope>
    <source>
        <strain evidence="3">86</strain>
    </source>
</reference>
<dbReference type="PANTHER" id="PTHR13947">
    <property type="entry name" value="GNAT FAMILY N-ACETYLTRANSFERASE"/>
    <property type="match status" value="1"/>
</dbReference>